<accession>X1W0Y8</accession>
<dbReference type="GO" id="GO:0016758">
    <property type="term" value="F:hexosyltransferase activity"/>
    <property type="evidence" value="ECO:0007669"/>
    <property type="project" value="InterPro"/>
</dbReference>
<protein>
    <recommendedName>
        <fullName evidence="3">Glycosyltransferase family 28 N-terminal domain-containing protein</fullName>
    </recommendedName>
</protein>
<evidence type="ECO:0000259" key="3">
    <source>
        <dbReference type="Pfam" id="PF03033"/>
    </source>
</evidence>
<dbReference type="InterPro" id="IPR004276">
    <property type="entry name" value="GlycoTrans_28_N"/>
</dbReference>
<dbReference type="GO" id="GO:0005975">
    <property type="term" value="P:carbohydrate metabolic process"/>
    <property type="evidence" value="ECO:0007669"/>
    <property type="project" value="InterPro"/>
</dbReference>
<dbReference type="EMBL" id="BARW01038182">
    <property type="protein sequence ID" value="GAJ21030.1"/>
    <property type="molecule type" value="Genomic_DNA"/>
</dbReference>
<dbReference type="Gene3D" id="3.40.50.2000">
    <property type="entry name" value="Glycogen Phosphorylase B"/>
    <property type="match status" value="2"/>
</dbReference>
<feature type="domain" description="Glycosyltransferase family 28 N-terminal" evidence="3">
    <location>
        <begin position="3"/>
        <end position="97"/>
    </location>
</feature>
<gene>
    <name evidence="4" type="ORF">S12H4_58692</name>
</gene>
<proteinExistence type="predicted"/>
<keyword evidence="1" id="KW-0328">Glycosyltransferase</keyword>
<feature type="non-terminal residue" evidence="4">
    <location>
        <position position="1"/>
    </location>
</feature>
<name>X1W0Y8_9ZZZZ</name>
<dbReference type="PANTHER" id="PTHR21015:SF22">
    <property type="entry name" value="GLYCOSYLTRANSFERASE"/>
    <property type="match status" value="1"/>
</dbReference>
<dbReference type="Pfam" id="PF03033">
    <property type="entry name" value="Glyco_transf_28"/>
    <property type="match status" value="1"/>
</dbReference>
<comment type="caution">
    <text evidence="4">The sequence shown here is derived from an EMBL/GenBank/DDBJ whole genome shotgun (WGS) entry which is preliminary data.</text>
</comment>
<keyword evidence="2" id="KW-0808">Transferase</keyword>
<feature type="non-terminal residue" evidence="4">
    <location>
        <position position="177"/>
    </location>
</feature>
<evidence type="ECO:0000256" key="1">
    <source>
        <dbReference type="ARBA" id="ARBA00022676"/>
    </source>
</evidence>
<sequence length="177" mass="19287">KIPQAGYEIIGLPMEGFRRKLSLHNIRVVAKLLVSLRKSGKLIREFKPDAVVGVGGYASGPVLRKAAGMGIPTLLQEQNSFAGVTNRLLAKKARKICVAYEGMEKYFPVKKIILTGNPVRREIRDLGQAGDNSAARKAFQLDSRSKVLLVLGGSLGARTINEALKHGLDMILQQPDI</sequence>
<organism evidence="4">
    <name type="scientific">marine sediment metagenome</name>
    <dbReference type="NCBI Taxonomy" id="412755"/>
    <lineage>
        <taxon>unclassified sequences</taxon>
        <taxon>metagenomes</taxon>
        <taxon>ecological metagenomes</taxon>
    </lineage>
</organism>
<evidence type="ECO:0000313" key="4">
    <source>
        <dbReference type="EMBL" id="GAJ21030.1"/>
    </source>
</evidence>
<dbReference type="CDD" id="cd03785">
    <property type="entry name" value="GT28_MurG"/>
    <property type="match status" value="1"/>
</dbReference>
<dbReference type="AlphaFoldDB" id="X1W0Y8"/>
<dbReference type="PANTHER" id="PTHR21015">
    <property type="entry name" value="UDP-N-ACETYLGLUCOSAMINE--N-ACETYLMURAMYL-(PENTAPEPTIDE) PYROPHOSPHORYL-UNDECAPRENOL N-ACETYLGLUCOSAMINE TRANSFERASE 1"/>
    <property type="match status" value="1"/>
</dbReference>
<evidence type="ECO:0000256" key="2">
    <source>
        <dbReference type="ARBA" id="ARBA00022679"/>
    </source>
</evidence>
<reference evidence="4" key="1">
    <citation type="journal article" date="2014" name="Front. Microbiol.">
        <title>High frequency of phylogenetically diverse reductive dehalogenase-homologous genes in deep subseafloor sedimentary metagenomes.</title>
        <authorList>
            <person name="Kawai M."/>
            <person name="Futagami T."/>
            <person name="Toyoda A."/>
            <person name="Takaki Y."/>
            <person name="Nishi S."/>
            <person name="Hori S."/>
            <person name="Arai W."/>
            <person name="Tsubouchi T."/>
            <person name="Morono Y."/>
            <person name="Uchiyama I."/>
            <person name="Ito T."/>
            <person name="Fujiyama A."/>
            <person name="Inagaki F."/>
            <person name="Takami H."/>
        </authorList>
    </citation>
    <scope>NUCLEOTIDE SEQUENCE</scope>
    <source>
        <strain evidence="4">Expedition CK06-06</strain>
    </source>
</reference>
<dbReference type="SUPFAM" id="SSF53756">
    <property type="entry name" value="UDP-Glycosyltransferase/glycogen phosphorylase"/>
    <property type="match status" value="1"/>
</dbReference>